<comment type="caution">
    <text evidence="1">The sequence shown here is derived from an EMBL/GenBank/DDBJ whole genome shotgun (WGS) entry which is preliminary data.</text>
</comment>
<accession>A0ACB9R1G2</accession>
<name>A0ACB9R1G2_9MYRT</name>
<evidence type="ECO:0000313" key="1">
    <source>
        <dbReference type="EMBL" id="KAI4372287.1"/>
    </source>
</evidence>
<dbReference type="Proteomes" id="UP001057402">
    <property type="component" value="Chromosome 4"/>
</dbReference>
<protein>
    <submittedName>
        <fullName evidence="1">Uncharacterized protein</fullName>
    </submittedName>
</protein>
<keyword evidence="2" id="KW-1185">Reference proteome</keyword>
<dbReference type="EMBL" id="CM042883">
    <property type="protein sequence ID" value="KAI4372287.1"/>
    <property type="molecule type" value="Genomic_DNA"/>
</dbReference>
<sequence length="122" mass="13794">MILQRKLMSKSHMKWKPNKKKHRKITTPLEKLNPDIVVAKDGSGNYTTTNAALKDIPLKGEKTFVIYIKEGVYREQVEFNKNMTNLMIVGDGPTKTSRTPTFRTATVSKSTIMGVSCHMLPI</sequence>
<organism evidence="1 2">
    <name type="scientific">Melastoma candidum</name>
    <dbReference type="NCBI Taxonomy" id="119954"/>
    <lineage>
        <taxon>Eukaryota</taxon>
        <taxon>Viridiplantae</taxon>
        <taxon>Streptophyta</taxon>
        <taxon>Embryophyta</taxon>
        <taxon>Tracheophyta</taxon>
        <taxon>Spermatophyta</taxon>
        <taxon>Magnoliopsida</taxon>
        <taxon>eudicotyledons</taxon>
        <taxon>Gunneridae</taxon>
        <taxon>Pentapetalae</taxon>
        <taxon>rosids</taxon>
        <taxon>malvids</taxon>
        <taxon>Myrtales</taxon>
        <taxon>Melastomataceae</taxon>
        <taxon>Melastomatoideae</taxon>
        <taxon>Melastomateae</taxon>
        <taxon>Melastoma</taxon>
    </lineage>
</organism>
<evidence type="ECO:0000313" key="2">
    <source>
        <dbReference type="Proteomes" id="UP001057402"/>
    </source>
</evidence>
<proteinExistence type="predicted"/>
<gene>
    <name evidence="1" type="ORF">MLD38_010534</name>
</gene>
<reference evidence="2" key="1">
    <citation type="journal article" date="2023" name="Front. Plant Sci.">
        <title>Chromosomal-level genome assembly of Melastoma candidum provides insights into trichome evolution.</title>
        <authorList>
            <person name="Zhong Y."/>
            <person name="Wu W."/>
            <person name="Sun C."/>
            <person name="Zou P."/>
            <person name="Liu Y."/>
            <person name="Dai S."/>
            <person name="Zhou R."/>
        </authorList>
    </citation>
    <scope>NUCLEOTIDE SEQUENCE [LARGE SCALE GENOMIC DNA]</scope>
</reference>